<evidence type="ECO:0000256" key="2">
    <source>
        <dbReference type="ARBA" id="ARBA00008791"/>
    </source>
</evidence>
<evidence type="ECO:0000313" key="7">
    <source>
        <dbReference type="Proteomes" id="UP000315724"/>
    </source>
</evidence>
<dbReference type="PANTHER" id="PTHR47892">
    <property type="entry name" value="UNIVERSAL STRESS PROTEIN E"/>
    <property type="match status" value="1"/>
</dbReference>
<comment type="function">
    <text evidence="4">Required for resistance to DNA-damaging agents.</text>
</comment>
<evidence type="ECO:0000259" key="5">
    <source>
        <dbReference type="Pfam" id="PF00582"/>
    </source>
</evidence>
<dbReference type="EMBL" id="CP036267">
    <property type="protein sequence ID" value="QDT32833.1"/>
    <property type="molecule type" value="Genomic_DNA"/>
</dbReference>
<dbReference type="Proteomes" id="UP000315724">
    <property type="component" value="Chromosome"/>
</dbReference>
<dbReference type="PRINTS" id="PR01438">
    <property type="entry name" value="UNVRSLSTRESS"/>
</dbReference>
<protein>
    <submittedName>
        <fullName evidence="6">Universal stress protein E</fullName>
    </submittedName>
</protein>
<evidence type="ECO:0000256" key="4">
    <source>
        <dbReference type="ARBA" id="ARBA00037131"/>
    </source>
</evidence>
<name>A0A517QMI2_9PLAN</name>
<comment type="similarity">
    <text evidence="2">Belongs to the universal stress protein A family.</text>
</comment>
<comment type="subcellular location">
    <subcellularLocation>
        <location evidence="1">Cytoplasm</location>
    </subcellularLocation>
</comment>
<dbReference type="Pfam" id="PF00582">
    <property type="entry name" value="Usp"/>
    <property type="match status" value="2"/>
</dbReference>
<accession>A0A517QMI2</accession>
<dbReference type="GO" id="GO:0005737">
    <property type="term" value="C:cytoplasm"/>
    <property type="evidence" value="ECO:0007669"/>
    <property type="project" value="UniProtKB-SubCell"/>
</dbReference>
<feature type="domain" description="UspA" evidence="5">
    <location>
        <begin position="158"/>
        <end position="301"/>
    </location>
</feature>
<dbReference type="InterPro" id="IPR006016">
    <property type="entry name" value="UspA"/>
</dbReference>
<dbReference type="Gene3D" id="3.40.50.12370">
    <property type="match status" value="1"/>
</dbReference>
<proteinExistence type="inferred from homology"/>
<evidence type="ECO:0000256" key="3">
    <source>
        <dbReference type="ARBA" id="ARBA00022490"/>
    </source>
</evidence>
<dbReference type="OrthoDB" id="239260at2"/>
<evidence type="ECO:0000256" key="1">
    <source>
        <dbReference type="ARBA" id="ARBA00004496"/>
    </source>
</evidence>
<organism evidence="6 7">
    <name type="scientific">Thalassoglobus polymorphus</name>
    <dbReference type="NCBI Taxonomy" id="2527994"/>
    <lineage>
        <taxon>Bacteria</taxon>
        <taxon>Pseudomonadati</taxon>
        <taxon>Planctomycetota</taxon>
        <taxon>Planctomycetia</taxon>
        <taxon>Planctomycetales</taxon>
        <taxon>Planctomycetaceae</taxon>
        <taxon>Thalassoglobus</taxon>
    </lineage>
</organism>
<keyword evidence="7" id="KW-1185">Reference proteome</keyword>
<feature type="domain" description="UspA" evidence="5">
    <location>
        <begin position="6"/>
        <end position="148"/>
    </location>
</feature>
<evidence type="ECO:0000313" key="6">
    <source>
        <dbReference type="EMBL" id="QDT32833.1"/>
    </source>
</evidence>
<reference evidence="6 7" key="1">
    <citation type="submission" date="2019-02" db="EMBL/GenBank/DDBJ databases">
        <title>Deep-cultivation of Planctomycetes and their phenomic and genomic characterization uncovers novel biology.</title>
        <authorList>
            <person name="Wiegand S."/>
            <person name="Jogler M."/>
            <person name="Boedeker C."/>
            <person name="Pinto D."/>
            <person name="Vollmers J."/>
            <person name="Rivas-Marin E."/>
            <person name="Kohn T."/>
            <person name="Peeters S.H."/>
            <person name="Heuer A."/>
            <person name="Rast P."/>
            <person name="Oberbeckmann S."/>
            <person name="Bunk B."/>
            <person name="Jeske O."/>
            <person name="Meyerdierks A."/>
            <person name="Storesund J.E."/>
            <person name="Kallscheuer N."/>
            <person name="Luecker S."/>
            <person name="Lage O.M."/>
            <person name="Pohl T."/>
            <person name="Merkel B.J."/>
            <person name="Hornburger P."/>
            <person name="Mueller R.-W."/>
            <person name="Bruemmer F."/>
            <person name="Labrenz M."/>
            <person name="Spormann A.M."/>
            <person name="Op den Camp H."/>
            <person name="Overmann J."/>
            <person name="Amann R."/>
            <person name="Jetten M.S.M."/>
            <person name="Mascher T."/>
            <person name="Medema M.H."/>
            <person name="Devos D.P."/>
            <person name="Kaster A.-K."/>
            <person name="Ovreas L."/>
            <person name="Rohde M."/>
            <person name="Galperin M.Y."/>
            <person name="Jogler C."/>
        </authorList>
    </citation>
    <scope>NUCLEOTIDE SEQUENCE [LARGE SCALE GENOMIC DNA]</scope>
    <source>
        <strain evidence="6 7">Mal48</strain>
    </source>
</reference>
<dbReference type="SUPFAM" id="SSF52402">
    <property type="entry name" value="Adenine nucleotide alpha hydrolases-like"/>
    <property type="match status" value="2"/>
</dbReference>
<gene>
    <name evidence="6" type="primary">uspE_1</name>
    <name evidence="6" type="ORF">Mal48_20810</name>
</gene>
<dbReference type="KEGG" id="tpol:Mal48_20810"/>
<dbReference type="RefSeq" id="WP_145198397.1">
    <property type="nucleotide sequence ID" value="NZ_CP036267.1"/>
</dbReference>
<dbReference type="InterPro" id="IPR006015">
    <property type="entry name" value="Universal_stress_UspA"/>
</dbReference>
<sequence length="312" mass="34312">MHTLSRILVGVDFHRTTGELPLPTRRAIEKSLWLAEKAGAKLTLMSVLRGPAPSSKDKLESSAGTEYQKLISEQIETFIEKGRSAGVEVSSKIVYGRGWQELTREVIREDFDLIIVGTREKSATTRMLYGSTAVKLLRKCPCPVWVTRPDVDPESATTIVAADDLSPVGEKVLHTAVSTAQFIDARLLIVSAVSYPHEGAMIRTECSEEDLDKYRLKIQTDAEREVFERLSMTDYRTIQQGTQIVVQGGPADTVVEQVVVENHADLLVMGTIGRGGVPGFLIGNTAERLLYGLQCSLLAIKPDDFVSPVKVD</sequence>
<keyword evidence="3" id="KW-0963">Cytoplasm</keyword>
<dbReference type="CDD" id="cd00293">
    <property type="entry name" value="USP-like"/>
    <property type="match status" value="1"/>
</dbReference>
<dbReference type="AlphaFoldDB" id="A0A517QMI2"/>
<dbReference type="PANTHER" id="PTHR47892:SF1">
    <property type="entry name" value="UNIVERSAL STRESS PROTEIN E"/>
    <property type="match status" value="1"/>
</dbReference>